<protein>
    <submittedName>
        <fullName evidence="1">Uncharacterized protein</fullName>
    </submittedName>
</protein>
<sequence>MCIPKICCEDVALAYIDGWRQMVRSLLRGRGGAQPYRVRWGYGLGRVWPWAGMALGLH</sequence>
<comment type="caution">
    <text evidence="1">The sequence shown here is derived from an EMBL/GenBank/DDBJ whole genome shotgun (WGS) entry which is preliminary data.</text>
</comment>
<dbReference type="EMBL" id="JBBNAG010000007">
    <property type="protein sequence ID" value="KAK9119338.1"/>
    <property type="molecule type" value="Genomic_DNA"/>
</dbReference>
<proteinExistence type="predicted"/>
<evidence type="ECO:0000313" key="1">
    <source>
        <dbReference type="EMBL" id="KAK9119338.1"/>
    </source>
</evidence>
<dbReference type="Proteomes" id="UP001419268">
    <property type="component" value="Unassembled WGS sequence"/>
</dbReference>
<keyword evidence="2" id="KW-1185">Reference proteome</keyword>
<name>A0AAP0IPG9_9MAGN</name>
<dbReference type="AlphaFoldDB" id="A0AAP0IPG9"/>
<reference evidence="1 2" key="1">
    <citation type="submission" date="2024-01" db="EMBL/GenBank/DDBJ databases">
        <title>Genome assemblies of Stephania.</title>
        <authorList>
            <person name="Yang L."/>
        </authorList>
    </citation>
    <scope>NUCLEOTIDE SEQUENCE [LARGE SCALE GENOMIC DNA]</scope>
    <source>
        <strain evidence="1">JXDWG</strain>
        <tissue evidence="1">Leaf</tissue>
    </source>
</reference>
<accession>A0AAP0IPG9</accession>
<gene>
    <name evidence="1" type="ORF">Scep_017431</name>
</gene>
<organism evidence="1 2">
    <name type="scientific">Stephania cephalantha</name>
    <dbReference type="NCBI Taxonomy" id="152367"/>
    <lineage>
        <taxon>Eukaryota</taxon>
        <taxon>Viridiplantae</taxon>
        <taxon>Streptophyta</taxon>
        <taxon>Embryophyta</taxon>
        <taxon>Tracheophyta</taxon>
        <taxon>Spermatophyta</taxon>
        <taxon>Magnoliopsida</taxon>
        <taxon>Ranunculales</taxon>
        <taxon>Menispermaceae</taxon>
        <taxon>Menispermoideae</taxon>
        <taxon>Cissampelideae</taxon>
        <taxon>Stephania</taxon>
    </lineage>
</organism>
<evidence type="ECO:0000313" key="2">
    <source>
        <dbReference type="Proteomes" id="UP001419268"/>
    </source>
</evidence>